<dbReference type="SUPFAM" id="SSF50022">
    <property type="entry name" value="ISP domain"/>
    <property type="match status" value="1"/>
</dbReference>
<evidence type="ECO:0000256" key="2">
    <source>
        <dbReference type="ARBA" id="ARBA00022723"/>
    </source>
</evidence>
<dbReference type="GO" id="GO:0051537">
    <property type="term" value="F:2 iron, 2 sulfur cluster binding"/>
    <property type="evidence" value="ECO:0007669"/>
    <property type="project" value="UniProtKB-KW"/>
</dbReference>
<organism evidence="6 7">
    <name type="scientific">Pandoraea iniqua</name>
    <dbReference type="NCBI Taxonomy" id="2508288"/>
    <lineage>
        <taxon>Bacteria</taxon>
        <taxon>Pseudomonadati</taxon>
        <taxon>Pseudomonadota</taxon>
        <taxon>Betaproteobacteria</taxon>
        <taxon>Burkholderiales</taxon>
        <taxon>Burkholderiaceae</taxon>
        <taxon>Pandoraea</taxon>
    </lineage>
</organism>
<evidence type="ECO:0000313" key="7">
    <source>
        <dbReference type="Proteomes" id="UP000333828"/>
    </source>
</evidence>
<evidence type="ECO:0000256" key="1">
    <source>
        <dbReference type="ARBA" id="ARBA00022714"/>
    </source>
</evidence>
<dbReference type="Proteomes" id="UP000333828">
    <property type="component" value="Unassembled WGS sequence"/>
</dbReference>
<dbReference type="EMBL" id="CABPSI010000006">
    <property type="protein sequence ID" value="VVE55737.1"/>
    <property type="molecule type" value="Genomic_DNA"/>
</dbReference>
<dbReference type="AlphaFoldDB" id="A0A5E4Z4Z2"/>
<dbReference type="Gene3D" id="2.102.10.10">
    <property type="entry name" value="Rieske [2Fe-2S] iron-sulphur domain"/>
    <property type="match status" value="1"/>
</dbReference>
<dbReference type="PANTHER" id="PTHR40261">
    <property type="match status" value="1"/>
</dbReference>
<keyword evidence="2" id="KW-0479">Metal-binding</keyword>
<keyword evidence="4" id="KW-0411">Iron-sulfur</keyword>
<evidence type="ECO:0000256" key="3">
    <source>
        <dbReference type="ARBA" id="ARBA00023004"/>
    </source>
</evidence>
<protein>
    <submittedName>
        <fullName evidence="6">Rieske (2Fe-2S) protein</fullName>
    </submittedName>
</protein>
<keyword evidence="1" id="KW-0001">2Fe-2S</keyword>
<dbReference type="PANTHER" id="PTHR40261:SF1">
    <property type="entry name" value="RIESKE DOMAIN-CONTAINING PROTEIN"/>
    <property type="match status" value="1"/>
</dbReference>
<dbReference type="InterPro" id="IPR017941">
    <property type="entry name" value="Rieske_2Fe-2S"/>
</dbReference>
<dbReference type="PROSITE" id="PS51296">
    <property type="entry name" value="RIESKE"/>
    <property type="match status" value="1"/>
</dbReference>
<dbReference type="CDD" id="cd03467">
    <property type="entry name" value="Rieske"/>
    <property type="match status" value="1"/>
</dbReference>
<dbReference type="Pfam" id="PF00355">
    <property type="entry name" value="Rieske"/>
    <property type="match status" value="1"/>
</dbReference>
<proteinExistence type="predicted"/>
<feature type="domain" description="Rieske" evidence="5">
    <location>
        <begin position="20"/>
        <end position="108"/>
    </location>
</feature>
<gene>
    <name evidence="6" type="ORF">PIN31115_05011</name>
</gene>
<keyword evidence="3" id="KW-0408">Iron</keyword>
<name>A0A5E4Z4Z2_9BURK</name>
<accession>A0A5E4Z4Z2</accession>
<dbReference type="InterPro" id="IPR036922">
    <property type="entry name" value="Rieske_2Fe-2S_sf"/>
</dbReference>
<evidence type="ECO:0000259" key="5">
    <source>
        <dbReference type="PROSITE" id="PS51296"/>
    </source>
</evidence>
<dbReference type="GO" id="GO:0046872">
    <property type="term" value="F:metal ion binding"/>
    <property type="evidence" value="ECO:0007669"/>
    <property type="project" value="UniProtKB-KW"/>
</dbReference>
<evidence type="ECO:0000313" key="6">
    <source>
        <dbReference type="EMBL" id="VVE55737.1"/>
    </source>
</evidence>
<evidence type="ECO:0000256" key="4">
    <source>
        <dbReference type="ARBA" id="ARBA00023014"/>
    </source>
</evidence>
<sequence>MSEAVTDPMIDPVSEAAAPQSICAGSALEDGGLGVRFEVLVGGHRTPAFVIRYDGQVYGYLNQCAHVPMELDWSEGQFFETSGLYLMCATHGATYEPHTGHCVGGPCRGGALQPVRVEERPAAADGVLPDGALAGTTVVWWPDAYIQVPDAPASSA</sequence>
<keyword evidence="7" id="KW-1185">Reference proteome</keyword>
<reference evidence="6 7" key="1">
    <citation type="submission" date="2019-08" db="EMBL/GenBank/DDBJ databases">
        <authorList>
            <person name="Peeters C."/>
        </authorList>
    </citation>
    <scope>NUCLEOTIDE SEQUENCE [LARGE SCALE GENOMIC DNA]</scope>
    <source>
        <strain evidence="6 7">LMG 31115</strain>
    </source>
</reference>